<protein>
    <recommendedName>
        <fullName evidence="3">Heterokaryon incompatibility domain-containing protein</fullName>
    </recommendedName>
</protein>
<dbReference type="EMBL" id="JAUEPR010000086">
    <property type="protein sequence ID" value="KAK0466470.1"/>
    <property type="molecule type" value="Genomic_DNA"/>
</dbReference>
<evidence type="ECO:0008006" key="3">
    <source>
        <dbReference type="Google" id="ProtNLM"/>
    </source>
</evidence>
<name>A0AA39U3U0_9AGAR</name>
<dbReference type="AlphaFoldDB" id="A0AA39U3U0"/>
<reference evidence="1" key="1">
    <citation type="submission" date="2023-06" db="EMBL/GenBank/DDBJ databases">
        <authorList>
            <consortium name="Lawrence Berkeley National Laboratory"/>
            <person name="Ahrendt S."/>
            <person name="Sahu N."/>
            <person name="Indic B."/>
            <person name="Wong-Bajracharya J."/>
            <person name="Merenyi Z."/>
            <person name="Ke H.-M."/>
            <person name="Monk M."/>
            <person name="Kocsube S."/>
            <person name="Drula E."/>
            <person name="Lipzen A."/>
            <person name="Balint B."/>
            <person name="Henrissat B."/>
            <person name="Andreopoulos B."/>
            <person name="Martin F.M."/>
            <person name="Harder C.B."/>
            <person name="Rigling D."/>
            <person name="Ford K.L."/>
            <person name="Foster G.D."/>
            <person name="Pangilinan J."/>
            <person name="Papanicolaou A."/>
            <person name="Barry K."/>
            <person name="LaButti K."/>
            <person name="Viragh M."/>
            <person name="Koriabine M."/>
            <person name="Yan M."/>
            <person name="Riley R."/>
            <person name="Champramary S."/>
            <person name="Plett K.L."/>
            <person name="Tsai I.J."/>
            <person name="Slot J."/>
            <person name="Sipos G."/>
            <person name="Plett J."/>
            <person name="Nagy L.G."/>
            <person name="Grigoriev I.V."/>
        </authorList>
    </citation>
    <scope>NUCLEOTIDE SEQUENCE</scope>
    <source>
        <strain evidence="1">ICMP 16352</strain>
    </source>
</reference>
<dbReference type="Proteomes" id="UP001175227">
    <property type="component" value="Unassembled WGS sequence"/>
</dbReference>
<evidence type="ECO:0000313" key="1">
    <source>
        <dbReference type="EMBL" id="KAK0466470.1"/>
    </source>
</evidence>
<sequence length="576" mass="66283">MSSRPTVKFLFLVSSLTNPQWGDRHTVETLLCSATLFTENRQPPMINRETGESYFQREEEEEEYKFNSIEGIGTPANPWHMLAGEVPLNVILYTFAKNGWRESNIPVLKQWSYNGREAIGSALADTPYVKPGIHATAYTVDPVVIAVLNSDFVKGADFGTAYSYLHHYWNPIVSMQSNLHAEKEGDREMRQTVLINGRITMRHVPPWRVLDLYANRVIPYWVTCRDPWGISHVWVDEKDRIDMMTPINRYEWPVPIPKDANLDLIRIEMLNLGAKYTWLDVLCLQRKGGKGEDLRLEEWKLDMPTIGSVFKKARKVVCYFNGLGRPLHLTTDYFESNWCWFRHAWTLQEIAEDYIIAGDCGDDIMEESVGRRFNKQLKSLHKQHDSIPIYNPHQSPADTWEVLMEALESDICLALLLYYHEPGDGRKCWRPSWEQAMRSKIMVPCSTVLPGRLDSTDDPDTDHYIGYRMEMAYLHGFREVKMEAPPQQGELALKDAFPVPRTVKVMADHAFSIPDGFYTLLGNMGWYYYMHCLIVGRLRDDGKFEKLSVLCLVDDERAMASDSASSQSHGLMACKA</sequence>
<comment type="caution">
    <text evidence="1">The sequence shown here is derived from an EMBL/GenBank/DDBJ whole genome shotgun (WGS) entry which is preliminary data.</text>
</comment>
<accession>A0AA39U3U0</accession>
<gene>
    <name evidence="1" type="ORF">IW261DRAFT_1683933</name>
</gene>
<keyword evidence="2" id="KW-1185">Reference proteome</keyword>
<proteinExistence type="predicted"/>
<evidence type="ECO:0000313" key="2">
    <source>
        <dbReference type="Proteomes" id="UP001175227"/>
    </source>
</evidence>
<organism evidence="1 2">
    <name type="scientific">Armillaria novae-zelandiae</name>
    <dbReference type="NCBI Taxonomy" id="153914"/>
    <lineage>
        <taxon>Eukaryota</taxon>
        <taxon>Fungi</taxon>
        <taxon>Dikarya</taxon>
        <taxon>Basidiomycota</taxon>
        <taxon>Agaricomycotina</taxon>
        <taxon>Agaricomycetes</taxon>
        <taxon>Agaricomycetidae</taxon>
        <taxon>Agaricales</taxon>
        <taxon>Marasmiineae</taxon>
        <taxon>Physalacriaceae</taxon>
        <taxon>Armillaria</taxon>
    </lineage>
</organism>